<feature type="domain" description="GST N-terminal" evidence="1">
    <location>
        <begin position="18"/>
        <end position="89"/>
    </location>
</feature>
<dbReference type="Pfam" id="PF22041">
    <property type="entry name" value="GST_C_7"/>
    <property type="match status" value="1"/>
</dbReference>
<accession>A0A0D2ITH4</accession>
<dbReference type="SUPFAM" id="SSF52833">
    <property type="entry name" value="Thioredoxin-like"/>
    <property type="match status" value="1"/>
</dbReference>
<dbReference type="InterPro" id="IPR036249">
    <property type="entry name" value="Thioredoxin-like_sf"/>
</dbReference>
<dbReference type="Pfam" id="PF13409">
    <property type="entry name" value="GST_N_2"/>
    <property type="match status" value="1"/>
</dbReference>
<sequence length="237" mass="27238">MSEEIILYDLASKQGKCWSLNTWKTRLYLNFKGIPYKTEWIEYPDLKPTFEKLGIPPNESGFQYTSPTVRLPDGTCIMESRKIADALESKYPNPPLHLDSPYQSRIEAFMPQLFTPIRPVFVPLVPKVFLNPRSQEYYIASREKSMGMTLDQYAQGRDKGFEDAKPFVKQLGEMLKENPGGPFLMGGEPCYADLVVLGWVKMMDGLGWKEKFFACEGGEEIKRLYEAGGKWLERDSY</sequence>
<dbReference type="SUPFAM" id="SSF47616">
    <property type="entry name" value="GST C-terminal domain-like"/>
    <property type="match status" value="1"/>
</dbReference>
<evidence type="ECO:0000313" key="4">
    <source>
        <dbReference type="Proteomes" id="UP000053617"/>
    </source>
</evidence>
<reference evidence="3 4" key="1">
    <citation type="submission" date="2015-01" db="EMBL/GenBank/DDBJ databases">
        <title>The Genome Sequence of Rhinocladiella mackenzie CBS 650.93.</title>
        <authorList>
            <consortium name="The Broad Institute Genomics Platform"/>
            <person name="Cuomo C."/>
            <person name="de Hoog S."/>
            <person name="Gorbushina A."/>
            <person name="Stielow B."/>
            <person name="Teixiera M."/>
            <person name="Abouelleil A."/>
            <person name="Chapman S.B."/>
            <person name="Priest M."/>
            <person name="Young S.K."/>
            <person name="Wortman J."/>
            <person name="Nusbaum C."/>
            <person name="Birren B."/>
        </authorList>
    </citation>
    <scope>NUCLEOTIDE SEQUENCE [LARGE SCALE GENOMIC DNA]</scope>
    <source>
        <strain evidence="3 4">CBS 650.93</strain>
    </source>
</reference>
<dbReference type="InterPro" id="IPR054416">
    <property type="entry name" value="GST_UstS-like_C"/>
</dbReference>
<dbReference type="GeneID" id="25292508"/>
<name>A0A0D2ITH4_9EURO</name>
<dbReference type="Gene3D" id="1.20.1050.10">
    <property type="match status" value="1"/>
</dbReference>
<dbReference type="STRING" id="1442369.A0A0D2ITH4"/>
<dbReference type="Proteomes" id="UP000053617">
    <property type="component" value="Unassembled WGS sequence"/>
</dbReference>
<evidence type="ECO:0000259" key="2">
    <source>
        <dbReference type="Pfam" id="PF22041"/>
    </source>
</evidence>
<dbReference type="HOGENOM" id="CLU_011226_4_3_1"/>
<dbReference type="VEuPathDB" id="FungiDB:Z518_04437"/>
<dbReference type="AlphaFoldDB" id="A0A0D2ITH4"/>
<organism evidence="3 4">
    <name type="scientific">Rhinocladiella mackenziei CBS 650.93</name>
    <dbReference type="NCBI Taxonomy" id="1442369"/>
    <lineage>
        <taxon>Eukaryota</taxon>
        <taxon>Fungi</taxon>
        <taxon>Dikarya</taxon>
        <taxon>Ascomycota</taxon>
        <taxon>Pezizomycotina</taxon>
        <taxon>Eurotiomycetes</taxon>
        <taxon>Chaetothyriomycetidae</taxon>
        <taxon>Chaetothyriales</taxon>
        <taxon>Herpotrichiellaceae</taxon>
        <taxon>Rhinocladiella</taxon>
    </lineage>
</organism>
<dbReference type="Gene3D" id="3.40.30.10">
    <property type="entry name" value="Glutaredoxin"/>
    <property type="match status" value="1"/>
</dbReference>
<evidence type="ECO:0008006" key="5">
    <source>
        <dbReference type="Google" id="ProtNLM"/>
    </source>
</evidence>
<keyword evidence="4" id="KW-1185">Reference proteome</keyword>
<evidence type="ECO:0000313" key="3">
    <source>
        <dbReference type="EMBL" id="KIX06461.1"/>
    </source>
</evidence>
<feature type="domain" description="Glutathione S-transferase UstS-like C-terminal" evidence="2">
    <location>
        <begin position="107"/>
        <end position="204"/>
    </location>
</feature>
<dbReference type="InterPro" id="IPR004045">
    <property type="entry name" value="Glutathione_S-Trfase_N"/>
</dbReference>
<gene>
    <name evidence="3" type="ORF">Z518_04437</name>
</gene>
<dbReference type="OrthoDB" id="4951845at2759"/>
<proteinExistence type="predicted"/>
<protein>
    <recommendedName>
        <fullName evidence="5">GST N-terminal domain-containing protein</fullName>
    </recommendedName>
</protein>
<dbReference type="RefSeq" id="XP_013273597.1">
    <property type="nucleotide sequence ID" value="XM_013418143.1"/>
</dbReference>
<dbReference type="InterPro" id="IPR036282">
    <property type="entry name" value="Glutathione-S-Trfase_C_sf"/>
</dbReference>
<evidence type="ECO:0000259" key="1">
    <source>
        <dbReference type="Pfam" id="PF13409"/>
    </source>
</evidence>
<dbReference type="EMBL" id="KN847477">
    <property type="protein sequence ID" value="KIX06461.1"/>
    <property type="molecule type" value="Genomic_DNA"/>
</dbReference>